<keyword evidence="2" id="KW-1185">Reference proteome</keyword>
<name>A0A1S5YE92_9BBAC</name>
<dbReference type="GeneID" id="39105878"/>
<dbReference type="Proteomes" id="UP000203651">
    <property type="component" value="Segment"/>
</dbReference>
<dbReference type="RefSeq" id="YP_009345765.1">
    <property type="nucleotide sequence ID" value="NC_033780.2"/>
</dbReference>
<dbReference type="KEGG" id="vg:39105878"/>
<proteinExistence type="predicted"/>
<dbReference type="InterPro" id="IPR009903">
    <property type="entry name" value="AcMNPV_AC110"/>
</dbReference>
<evidence type="ECO:0000313" key="2">
    <source>
        <dbReference type="Proteomes" id="UP000203651"/>
    </source>
</evidence>
<accession>A0A1S5YE92</accession>
<sequence>MKLVVVFLTLTCVLVLYLIKLNNGQRKELLIYQYKTLQRPLADVVRVEALKSSYITAAA</sequence>
<dbReference type="Pfam" id="PF07280">
    <property type="entry name" value="Ac110_PIF"/>
    <property type="match status" value="1"/>
</dbReference>
<evidence type="ECO:0000313" key="1">
    <source>
        <dbReference type="EMBL" id="AQQ80314.1"/>
    </source>
</evidence>
<reference evidence="1 2" key="1">
    <citation type="journal article" date="2017" name="PLoS ONE">
        <title>The Complete Genome Sequence of a Second Distinct Betabaculovirus from the True Armyworm, Mythimna unipuncta.</title>
        <authorList>
            <person name="Harrison R.L."/>
            <person name="Rowley D.L."/>
            <person name="Mowery J."/>
            <person name="Bauchan G.R."/>
            <person name="Theilmann D.A."/>
            <person name="Rohrmann G.F."/>
            <person name="Erlandson M.A."/>
        </authorList>
    </citation>
    <scope>NUCLEOTIDE SEQUENCE [LARGE SCALE GENOMIC DNA]</scope>
    <source>
        <strain evidence="1">MyunGV#8</strain>
    </source>
</reference>
<dbReference type="EMBL" id="KX855660">
    <property type="protein sequence ID" value="AQQ80314.1"/>
    <property type="molecule type" value="Genomic_DNA"/>
</dbReference>
<organism evidence="1 2">
    <name type="scientific">Betabaculovirus altermyunipunctae</name>
    <dbReference type="NCBI Taxonomy" id="3051996"/>
    <lineage>
        <taxon>Viruses</taxon>
        <taxon>Viruses incertae sedis</taxon>
        <taxon>Naldaviricetes</taxon>
        <taxon>Lefavirales</taxon>
        <taxon>Baculoviridae</taxon>
        <taxon>Betabaculovirus</taxon>
    </lineage>
</organism>
<protein>
    <submittedName>
        <fullName evidence="1">ORF47</fullName>
    </submittedName>
</protein>